<feature type="compositionally biased region" description="Basic and acidic residues" evidence="1">
    <location>
        <begin position="239"/>
        <end position="251"/>
    </location>
</feature>
<keyword evidence="4" id="KW-1185">Reference proteome</keyword>
<protein>
    <submittedName>
        <fullName evidence="3">Uncharacterized protein</fullName>
    </submittedName>
</protein>
<feature type="region of interest" description="Disordered" evidence="1">
    <location>
        <begin position="215"/>
        <end position="251"/>
    </location>
</feature>
<feature type="compositionally biased region" description="Acidic residues" evidence="1">
    <location>
        <begin position="219"/>
        <end position="238"/>
    </location>
</feature>
<organism evidence="3 4">
    <name type="scientific">Entomortierella parvispora</name>
    <dbReference type="NCBI Taxonomy" id="205924"/>
    <lineage>
        <taxon>Eukaryota</taxon>
        <taxon>Fungi</taxon>
        <taxon>Fungi incertae sedis</taxon>
        <taxon>Mucoromycota</taxon>
        <taxon>Mortierellomycotina</taxon>
        <taxon>Mortierellomycetes</taxon>
        <taxon>Mortierellales</taxon>
        <taxon>Mortierellaceae</taxon>
        <taxon>Entomortierella</taxon>
    </lineage>
</organism>
<feature type="region of interest" description="Disordered" evidence="1">
    <location>
        <begin position="308"/>
        <end position="328"/>
    </location>
</feature>
<dbReference type="AlphaFoldDB" id="A0A9P3HHH1"/>
<comment type="caution">
    <text evidence="3">The sequence shown here is derived from an EMBL/GenBank/DDBJ whole genome shotgun (WGS) entry which is preliminary data.</text>
</comment>
<reference evidence="3" key="1">
    <citation type="submission" date="2021-11" db="EMBL/GenBank/DDBJ databases">
        <authorList>
            <person name="Herlambang A."/>
            <person name="Guo Y."/>
            <person name="Takashima Y."/>
            <person name="Nishizawa T."/>
        </authorList>
    </citation>
    <scope>NUCLEOTIDE SEQUENCE</scope>
    <source>
        <strain evidence="3">E1425</strain>
    </source>
</reference>
<sequence>MHISASKTILAFSSLALLLLSQNNGVEARLTAEERLEAEIKYPDNPNYCPPCLQKAMANHFPHACPKSLEPIEGTDRPNGPLPEEQRCVCVSFQDLYWMKEDCERECTFVNDPEAMKNFMPANQLPGCDRWVDFATGEEKDVEGFPKKDPNYKPKVYSDDDEKEGKEQELEDDKKKGLEEEIQAIEDEAGVKAEIDTKANTDEVVADEIVEESIVAKEEEQEEEAKDEESNDAEDIVTEMEKDEERITALKDDEVTAEEIVAEEVAEAQEIAAKKEVASEVEVVADEDVIAEEVAEAQEIAAKNEAASEVEVVADEEETREVPAKDEL</sequence>
<gene>
    <name evidence="3" type="ORF">EMPS_08771</name>
</gene>
<feature type="chain" id="PRO_5040130964" evidence="2">
    <location>
        <begin position="29"/>
        <end position="328"/>
    </location>
</feature>
<feature type="signal peptide" evidence="2">
    <location>
        <begin position="1"/>
        <end position="28"/>
    </location>
</feature>
<dbReference type="EMBL" id="BQFW01000012">
    <property type="protein sequence ID" value="GJJ76412.1"/>
    <property type="molecule type" value="Genomic_DNA"/>
</dbReference>
<name>A0A9P3HHH1_9FUNG</name>
<evidence type="ECO:0000313" key="3">
    <source>
        <dbReference type="EMBL" id="GJJ76412.1"/>
    </source>
</evidence>
<dbReference type="Proteomes" id="UP000827284">
    <property type="component" value="Unassembled WGS sequence"/>
</dbReference>
<evidence type="ECO:0000313" key="4">
    <source>
        <dbReference type="Proteomes" id="UP000827284"/>
    </source>
</evidence>
<evidence type="ECO:0000256" key="1">
    <source>
        <dbReference type="SAM" id="MobiDB-lite"/>
    </source>
</evidence>
<keyword evidence="2" id="KW-0732">Signal</keyword>
<accession>A0A9P3HHH1</accession>
<reference evidence="3" key="2">
    <citation type="journal article" date="2022" name="Microbiol. Resour. Announc.">
        <title>Whole-Genome Sequence of Entomortierella parvispora E1425, a Mucoromycotan Fungus Associated with Burkholderiaceae-Related Endosymbiotic Bacteria.</title>
        <authorList>
            <person name="Herlambang A."/>
            <person name="Guo Y."/>
            <person name="Takashima Y."/>
            <person name="Narisawa K."/>
            <person name="Ohta H."/>
            <person name="Nishizawa T."/>
        </authorList>
    </citation>
    <scope>NUCLEOTIDE SEQUENCE</scope>
    <source>
        <strain evidence="3">E1425</strain>
    </source>
</reference>
<evidence type="ECO:0000256" key="2">
    <source>
        <dbReference type="SAM" id="SignalP"/>
    </source>
</evidence>
<feature type="region of interest" description="Disordered" evidence="1">
    <location>
        <begin position="141"/>
        <end position="177"/>
    </location>
</feature>
<proteinExistence type="predicted"/>
<dbReference type="OrthoDB" id="2429018at2759"/>